<evidence type="ECO:0000259" key="2">
    <source>
        <dbReference type="Pfam" id="PF04542"/>
    </source>
</evidence>
<dbReference type="InterPro" id="IPR013325">
    <property type="entry name" value="RNA_pol_sigma_r2"/>
</dbReference>
<dbReference type="InterPro" id="IPR007627">
    <property type="entry name" value="RNA_pol_sigma70_r2"/>
</dbReference>
<sequence length="244" mass="26379">MRRTSRGRIAPPEAGASRSRAPLAPGWIAAELPSRVPCDPMAGMTQSTILATLRQCARRHSRVDHEADDLMQDVLLSALAGGRRITDPGFVAWAKGAIRNHARFTARTAVRRRVREAAWEMPRDMPDASPRFSAAFTSSLPPAQRVVALLVNLGLGRAEITHLLGVSDMAFRQRLAGLRKAFSAFGGEAASFDGFVPSSADGPARRSLRQSLKPHAARAFAIRDPDGIPLFFSRRDHVSPGGGN</sequence>
<dbReference type="SUPFAM" id="SSF88946">
    <property type="entry name" value="Sigma2 domain of RNA polymerase sigma factors"/>
    <property type="match status" value="1"/>
</dbReference>
<evidence type="ECO:0000313" key="4">
    <source>
        <dbReference type="Proteomes" id="UP001156702"/>
    </source>
</evidence>
<keyword evidence="4" id="KW-1185">Reference proteome</keyword>
<comment type="caution">
    <text evidence="3">The sequence shown here is derived from an EMBL/GenBank/DDBJ whole genome shotgun (WGS) entry which is preliminary data.</text>
</comment>
<dbReference type="EMBL" id="BSOP01000028">
    <property type="protein sequence ID" value="GLR52230.1"/>
    <property type="molecule type" value="Genomic_DNA"/>
</dbReference>
<feature type="domain" description="RNA polymerase sigma-70 region 2" evidence="2">
    <location>
        <begin position="52"/>
        <end position="103"/>
    </location>
</feature>
<evidence type="ECO:0000313" key="3">
    <source>
        <dbReference type="EMBL" id="GLR52230.1"/>
    </source>
</evidence>
<gene>
    <name evidence="3" type="ORF">GCM10007923_34430</name>
</gene>
<feature type="region of interest" description="Disordered" evidence="1">
    <location>
        <begin position="1"/>
        <end position="21"/>
    </location>
</feature>
<organism evidence="3 4">
    <name type="scientific">Shinella yambaruensis</name>
    <dbReference type="NCBI Taxonomy" id="415996"/>
    <lineage>
        <taxon>Bacteria</taxon>
        <taxon>Pseudomonadati</taxon>
        <taxon>Pseudomonadota</taxon>
        <taxon>Alphaproteobacteria</taxon>
        <taxon>Hyphomicrobiales</taxon>
        <taxon>Rhizobiaceae</taxon>
        <taxon>Shinella</taxon>
    </lineage>
</organism>
<name>A0ABQ5ZJK6_9HYPH</name>
<dbReference type="Gene3D" id="1.10.1740.10">
    <property type="match status" value="1"/>
</dbReference>
<evidence type="ECO:0000256" key="1">
    <source>
        <dbReference type="SAM" id="MobiDB-lite"/>
    </source>
</evidence>
<dbReference type="Proteomes" id="UP001156702">
    <property type="component" value="Unassembled WGS sequence"/>
</dbReference>
<proteinExistence type="predicted"/>
<accession>A0ABQ5ZJK6</accession>
<protein>
    <recommendedName>
        <fullName evidence="2">RNA polymerase sigma-70 region 2 domain-containing protein</fullName>
    </recommendedName>
</protein>
<dbReference type="Pfam" id="PF04542">
    <property type="entry name" value="Sigma70_r2"/>
    <property type="match status" value="1"/>
</dbReference>
<reference evidence="4" key="1">
    <citation type="journal article" date="2019" name="Int. J. Syst. Evol. Microbiol.">
        <title>The Global Catalogue of Microorganisms (GCM) 10K type strain sequencing project: providing services to taxonomists for standard genome sequencing and annotation.</title>
        <authorList>
            <consortium name="The Broad Institute Genomics Platform"/>
            <consortium name="The Broad Institute Genome Sequencing Center for Infectious Disease"/>
            <person name="Wu L."/>
            <person name="Ma J."/>
        </authorList>
    </citation>
    <scope>NUCLEOTIDE SEQUENCE [LARGE SCALE GENOMIC DNA]</scope>
    <source>
        <strain evidence="4">NBRC 102122</strain>
    </source>
</reference>